<evidence type="ECO:0000256" key="1">
    <source>
        <dbReference type="SAM" id="MobiDB-lite"/>
    </source>
</evidence>
<keyword evidence="3" id="KW-1185">Reference proteome</keyword>
<sequence>MIHPLRPAIPVSPARGRAWSGGPRAATPPPPPRRLHATAGSAAPTRARCAPSPTCPPATRGPRLSPTVPGGGQPKATREALCLACRLPAALSARPSSRAPSTTPDAMGAPAPR</sequence>
<evidence type="ECO:0000313" key="2">
    <source>
        <dbReference type="EMBL" id="PUZ72121.1"/>
    </source>
</evidence>
<evidence type="ECO:0000313" key="3">
    <source>
        <dbReference type="Proteomes" id="UP000244336"/>
    </source>
</evidence>
<dbReference type="AlphaFoldDB" id="A0A2T7EWB7"/>
<reference evidence="2 3" key="1">
    <citation type="submission" date="2018-04" db="EMBL/GenBank/DDBJ databases">
        <title>WGS assembly of Panicum hallii var. hallii HAL2.</title>
        <authorList>
            <person name="Lovell J."/>
            <person name="Jenkins J."/>
            <person name="Lowry D."/>
            <person name="Mamidi S."/>
            <person name="Sreedasyam A."/>
            <person name="Weng X."/>
            <person name="Barry K."/>
            <person name="Bonette J."/>
            <person name="Campitelli B."/>
            <person name="Daum C."/>
            <person name="Gordon S."/>
            <person name="Gould B."/>
            <person name="Lipzen A."/>
            <person name="MacQueen A."/>
            <person name="Palacio-Mejia J."/>
            <person name="Plott C."/>
            <person name="Shakirov E."/>
            <person name="Shu S."/>
            <person name="Yoshinaga Y."/>
            <person name="Zane M."/>
            <person name="Rokhsar D."/>
            <person name="Grimwood J."/>
            <person name="Schmutz J."/>
            <person name="Juenger T."/>
        </authorList>
    </citation>
    <scope>NUCLEOTIDE SEQUENCE [LARGE SCALE GENOMIC DNA]</scope>
    <source>
        <strain evidence="3">cv. HAL2</strain>
    </source>
</reference>
<dbReference type="Proteomes" id="UP000244336">
    <property type="component" value="Chromosome 2"/>
</dbReference>
<feature type="region of interest" description="Disordered" evidence="1">
    <location>
        <begin position="92"/>
        <end position="113"/>
    </location>
</feature>
<dbReference type="Gramene" id="PUZ72121">
    <property type="protein sequence ID" value="PUZ72121"/>
    <property type="gene ID" value="GQ55_2G368100"/>
</dbReference>
<accession>A0A2T7EWB7</accession>
<protein>
    <submittedName>
        <fullName evidence="2">Uncharacterized protein</fullName>
    </submittedName>
</protein>
<proteinExistence type="predicted"/>
<dbReference type="EMBL" id="CM009750">
    <property type="protein sequence ID" value="PUZ72121.1"/>
    <property type="molecule type" value="Genomic_DNA"/>
</dbReference>
<feature type="region of interest" description="Disordered" evidence="1">
    <location>
        <begin position="1"/>
        <end position="76"/>
    </location>
</feature>
<name>A0A2T7EWB7_9POAL</name>
<gene>
    <name evidence="2" type="ORF">GQ55_2G368100</name>
</gene>
<organism evidence="2 3">
    <name type="scientific">Panicum hallii var. hallii</name>
    <dbReference type="NCBI Taxonomy" id="1504633"/>
    <lineage>
        <taxon>Eukaryota</taxon>
        <taxon>Viridiplantae</taxon>
        <taxon>Streptophyta</taxon>
        <taxon>Embryophyta</taxon>
        <taxon>Tracheophyta</taxon>
        <taxon>Spermatophyta</taxon>
        <taxon>Magnoliopsida</taxon>
        <taxon>Liliopsida</taxon>
        <taxon>Poales</taxon>
        <taxon>Poaceae</taxon>
        <taxon>PACMAD clade</taxon>
        <taxon>Panicoideae</taxon>
        <taxon>Panicodae</taxon>
        <taxon>Paniceae</taxon>
        <taxon>Panicinae</taxon>
        <taxon>Panicum</taxon>
        <taxon>Panicum sect. Panicum</taxon>
    </lineage>
</organism>
<feature type="compositionally biased region" description="Low complexity" evidence="1">
    <location>
        <begin position="92"/>
        <end position="104"/>
    </location>
</feature>